<proteinExistence type="predicted"/>
<feature type="domain" description="Ricin B lectin" evidence="2">
    <location>
        <begin position="212"/>
        <end position="366"/>
    </location>
</feature>
<sequence>MQMLSHLALTGALATLLSSTSAAPLNSLARRQAASNGGQTIQWLSESGEQICLQVNNGVLENGQSVGAGPCSDEVSVFQSWIYTPGSTTIQVAPNNLTETPFCIDFGTNLGSNGQYAKIWQCYEGLAAQSLYITDDNHIAVENGPGQCLDVQAESSSDTSGPYPITKRLQTWDCTFGNTNQIFGFNETPGPIPGPTPPPTGPARQIRWLKTTPEEPGQAGPGEKCLQVNSPGFSTRTIGIGGCFNVGPGETNGSGGPGDAQLFYYNLGATKIQMFDTASDEVFCVDFGSNPANGGRISIAACDDNAPGQRLYITDDHHIAVENGPGQCMDVQAESGIQNVRPYGILKSIQSWQCSFGNENQIFIFPDA</sequence>
<feature type="signal peptide" evidence="1">
    <location>
        <begin position="1"/>
        <end position="22"/>
    </location>
</feature>
<name>A0A8H3TNS2_9TREE</name>
<dbReference type="Gene3D" id="2.80.10.50">
    <property type="match status" value="2"/>
</dbReference>
<dbReference type="InterPro" id="IPR035992">
    <property type="entry name" value="Ricin_B-like_lectins"/>
</dbReference>
<evidence type="ECO:0000256" key="1">
    <source>
        <dbReference type="SAM" id="SignalP"/>
    </source>
</evidence>
<dbReference type="SUPFAM" id="SSF50370">
    <property type="entry name" value="Ricin B-like lectins"/>
    <property type="match status" value="2"/>
</dbReference>
<dbReference type="AlphaFoldDB" id="A0A8H3TNS2"/>
<comment type="caution">
    <text evidence="3">The sequence shown here is derived from an EMBL/GenBank/DDBJ whole genome shotgun (WGS) entry which is preliminary data.</text>
</comment>
<keyword evidence="4" id="KW-1185">Reference proteome</keyword>
<evidence type="ECO:0000313" key="4">
    <source>
        <dbReference type="Proteomes" id="UP000620104"/>
    </source>
</evidence>
<feature type="domain" description="Ricin B lectin" evidence="2">
    <location>
        <begin position="37"/>
        <end position="186"/>
    </location>
</feature>
<dbReference type="OrthoDB" id="6770063at2759"/>
<accession>A0A8H3TNS2</accession>
<feature type="chain" id="PRO_5034135578" description="Ricin B lectin domain-containing protein" evidence="1">
    <location>
        <begin position="23"/>
        <end position="368"/>
    </location>
</feature>
<gene>
    <name evidence="3" type="ORF">NliqN6_0958</name>
</gene>
<keyword evidence="1" id="KW-0732">Signal</keyword>
<dbReference type="EMBL" id="BLZA01000009">
    <property type="protein sequence ID" value="GHJ84556.1"/>
    <property type="molecule type" value="Genomic_DNA"/>
</dbReference>
<dbReference type="Pfam" id="PF00652">
    <property type="entry name" value="Ricin_B_lectin"/>
    <property type="match status" value="2"/>
</dbReference>
<protein>
    <recommendedName>
        <fullName evidence="2">Ricin B lectin domain-containing protein</fullName>
    </recommendedName>
</protein>
<dbReference type="CDD" id="cd00161">
    <property type="entry name" value="beta-trefoil_Ricin-like"/>
    <property type="match status" value="1"/>
</dbReference>
<dbReference type="InterPro" id="IPR000772">
    <property type="entry name" value="Ricin_B_lectin"/>
</dbReference>
<dbReference type="SMART" id="SM00458">
    <property type="entry name" value="RICIN"/>
    <property type="match status" value="2"/>
</dbReference>
<evidence type="ECO:0000259" key="2">
    <source>
        <dbReference type="SMART" id="SM00458"/>
    </source>
</evidence>
<reference evidence="3" key="1">
    <citation type="submission" date="2020-07" db="EMBL/GenBank/DDBJ databases">
        <title>Draft Genome Sequence of a Deep-Sea Yeast, Naganishia (Cryptococcus) liquefaciens strain N6.</title>
        <authorList>
            <person name="Han Y.W."/>
            <person name="Kajitani R."/>
            <person name="Morimoto H."/>
            <person name="Parhat M."/>
            <person name="Tsubouchi H."/>
            <person name="Bakenova O."/>
            <person name="Ogata M."/>
            <person name="Argunhan B."/>
            <person name="Aoki R."/>
            <person name="Kajiwara S."/>
            <person name="Itoh T."/>
            <person name="Iwasaki H."/>
        </authorList>
    </citation>
    <scope>NUCLEOTIDE SEQUENCE</scope>
    <source>
        <strain evidence="3">N6</strain>
    </source>
</reference>
<dbReference type="PROSITE" id="PS50231">
    <property type="entry name" value="RICIN_B_LECTIN"/>
    <property type="match status" value="2"/>
</dbReference>
<organism evidence="3 4">
    <name type="scientific">Naganishia liquefaciens</name>
    <dbReference type="NCBI Taxonomy" id="104408"/>
    <lineage>
        <taxon>Eukaryota</taxon>
        <taxon>Fungi</taxon>
        <taxon>Dikarya</taxon>
        <taxon>Basidiomycota</taxon>
        <taxon>Agaricomycotina</taxon>
        <taxon>Tremellomycetes</taxon>
        <taxon>Filobasidiales</taxon>
        <taxon>Filobasidiaceae</taxon>
        <taxon>Naganishia</taxon>
    </lineage>
</organism>
<evidence type="ECO:0000313" key="3">
    <source>
        <dbReference type="EMBL" id="GHJ84556.1"/>
    </source>
</evidence>
<dbReference type="Proteomes" id="UP000620104">
    <property type="component" value="Unassembled WGS sequence"/>
</dbReference>